<feature type="domain" description="PhoU" evidence="9">
    <location>
        <begin position="118"/>
        <end position="202"/>
    </location>
</feature>
<dbReference type="PANTHER" id="PTHR42930">
    <property type="entry name" value="PHOSPHATE-SPECIFIC TRANSPORT SYSTEM ACCESSORY PROTEIN PHOU"/>
    <property type="match status" value="1"/>
</dbReference>
<protein>
    <recommendedName>
        <fullName evidence="8">Phosphate-specific transport system accessory protein PhoU</fullName>
    </recommendedName>
</protein>
<evidence type="ECO:0000256" key="6">
    <source>
        <dbReference type="ARBA" id="ARBA00022592"/>
    </source>
</evidence>
<reference evidence="10" key="1">
    <citation type="submission" date="2021-08" db="EMBL/GenBank/DDBJ databases">
        <title>Genome of a novel bacterium of the phylum Verrucomicrobia, Oleiharenicola sp. KSB-15.</title>
        <authorList>
            <person name="Chung J.-H."/>
            <person name="Ahn J.-H."/>
            <person name="Yoon Y."/>
            <person name="Kim D.-Y."/>
            <person name="An S.-H."/>
            <person name="Park I."/>
            <person name="Yeon J."/>
        </authorList>
    </citation>
    <scope>NUCLEOTIDE SEQUENCE</scope>
    <source>
        <strain evidence="10">KSB-15</strain>
    </source>
</reference>
<comment type="function">
    <text evidence="7 8">Plays a role in the regulation of phosphate uptake.</text>
</comment>
<evidence type="ECO:0000256" key="5">
    <source>
        <dbReference type="ARBA" id="ARBA00022490"/>
    </source>
</evidence>
<keyword evidence="4 8" id="KW-0813">Transport</keyword>
<keyword evidence="11" id="KW-1185">Reference proteome</keyword>
<dbReference type="KEGG" id="ole:K0B96_11680"/>
<keyword evidence="5 8" id="KW-0963">Cytoplasm</keyword>
<dbReference type="PANTHER" id="PTHR42930:SF3">
    <property type="entry name" value="PHOSPHATE-SPECIFIC TRANSPORT SYSTEM ACCESSORY PROTEIN PHOU"/>
    <property type="match status" value="1"/>
</dbReference>
<dbReference type="GO" id="GO:0030643">
    <property type="term" value="P:intracellular phosphate ion homeostasis"/>
    <property type="evidence" value="ECO:0007669"/>
    <property type="project" value="InterPro"/>
</dbReference>
<dbReference type="Pfam" id="PF01895">
    <property type="entry name" value="PhoU"/>
    <property type="match status" value="2"/>
</dbReference>
<evidence type="ECO:0000256" key="7">
    <source>
        <dbReference type="ARBA" id="ARBA00056181"/>
    </source>
</evidence>
<evidence type="ECO:0000256" key="3">
    <source>
        <dbReference type="ARBA" id="ARBA00011738"/>
    </source>
</evidence>
<evidence type="ECO:0000313" key="11">
    <source>
        <dbReference type="Proteomes" id="UP000825051"/>
    </source>
</evidence>
<keyword evidence="6 8" id="KW-0592">Phosphate transport</keyword>
<evidence type="ECO:0000256" key="1">
    <source>
        <dbReference type="ARBA" id="ARBA00004496"/>
    </source>
</evidence>
<dbReference type="GO" id="GO:0005737">
    <property type="term" value="C:cytoplasm"/>
    <property type="evidence" value="ECO:0007669"/>
    <property type="project" value="UniProtKB-SubCell"/>
</dbReference>
<name>A0A8F9TS25_9BACT</name>
<dbReference type="Gene3D" id="1.20.58.220">
    <property type="entry name" value="Phosphate transport system protein phou homolog 2, domain 2"/>
    <property type="match status" value="2"/>
</dbReference>
<dbReference type="FunFam" id="1.20.58.220:FF:000004">
    <property type="entry name" value="Phosphate-specific transport system accessory protein PhoU"/>
    <property type="match status" value="1"/>
</dbReference>
<gene>
    <name evidence="10" type="primary">phoU</name>
    <name evidence="10" type="ORF">K0B96_11680</name>
</gene>
<comment type="similarity">
    <text evidence="2 8">Belongs to the PhoU family.</text>
</comment>
<comment type="subunit">
    <text evidence="3 8">Homodimer.</text>
</comment>
<dbReference type="EMBL" id="CP080507">
    <property type="protein sequence ID" value="QYM77971.1"/>
    <property type="molecule type" value="Genomic_DNA"/>
</dbReference>
<dbReference type="SUPFAM" id="SSF109755">
    <property type="entry name" value="PhoU-like"/>
    <property type="match status" value="1"/>
</dbReference>
<evidence type="ECO:0000256" key="8">
    <source>
        <dbReference type="PIRNR" id="PIRNR003107"/>
    </source>
</evidence>
<dbReference type="InterPro" id="IPR038078">
    <property type="entry name" value="PhoU-like_sf"/>
</dbReference>
<accession>A0A8F9TS25</accession>
<dbReference type="GO" id="GO:0045936">
    <property type="term" value="P:negative regulation of phosphate metabolic process"/>
    <property type="evidence" value="ECO:0007669"/>
    <property type="project" value="InterPro"/>
</dbReference>
<dbReference type="InterPro" id="IPR026022">
    <property type="entry name" value="PhoU_dom"/>
</dbReference>
<dbReference type="RefSeq" id="WP_220161075.1">
    <property type="nucleotide sequence ID" value="NZ_CP080507.1"/>
</dbReference>
<feature type="domain" description="PhoU" evidence="9">
    <location>
        <begin position="16"/>
        <end position="101"/>
    </location>
</feature>
<evidence type="ECO:0000313" key="10">
    <source>
        <dbReference type="EMBL" id="QYM77971.1"/>
    </source>
</evidence>
<dbReference type="AlphaFoldDB" id="A0A8F9TS25"/>
<dbReference type="NCBIfam" id="TIGR02135">
    <property type="entry name" value="phoU_full"/>
    <property type="match status" value="1"/>
</dbReference>
<proteinExistence type="inferred from homology"/>
<dbReference type="Proteomes" id="UP000825051">
    <property type="component" value="Chromosome"/>
</dbReference>
<evidence type="ECO:0000256" key="2">
    <source>
        <dbReference type="ARBA" id="ARBA00008107"/>
    </source>
</evidence>
<evidence type="ECO:0000259" key="9">
    <source>
        <dbReference type="Pfam" id="PF01895"/>
    </source>
</evidence>
<sequence length="227" mass="25539">MTHYSDELSRLKQTLLAMASHAESAVARAMRALAERDDTLAQAVIEDDNIVDQFEIEVDDIAIHLLTKAPLATDLRLITVAMKISQNLERIGDEACTMARRSLDLGREPQLKPYVDLPRMSALSLEMLRDALNAFVEQKPALARTVIPRDEAVDDINRQLHRELASFMVERPATISRALALMVISKALERVADHATNIAEEVVFLYEARDIRHMGLRQLNETENSGR</sequence>
<comment type="subcellular location">
    <subcellularLocation>
        <location evidence="1 8">Cytoplasm</location>
    </subcellularLocation>
</comment>
<dbReference type="GO" id="GO:0006817">
    <property type="term" value="P:phosphate ion transport"/>
    <property type="evidence" value="ECO:0007669"/>
    <property type="project" value="UniProtKB-KW"/>
</dbReference>
<evidence type="ECO:0000256" key="4">
    <source>
        <dbReference type="ARBA" id="ARBA00022448"/>
    </source>
</evidence>
<organism evidence="10 11">
    <name type="scientific">Horticoccus luteus</name>
    <dbReference type="NCBI Taxonomy" id="2862869"/>
    <lineage>
        <taxon>Bacteria</taxon>
        <taxon>Pseudomonadati</taxon>
        <taxon>Verrucomicrobiota</taxon>
        <taxon>Opitutia</taxon>
        <taxon>Opitutales</taxon>
        <taxon>Opitutaceae</taxon>
        <taxon>Horticoccus</taxon>
    </lineage>
</organism>
<dbReference type="InterPro" id="IPR028366">
    <property type="entry name" value="PhoU"/>
</dbReference>
<dbReference type="PIRSF" id="PIRSF003107">
    <property type="entry name" value="PhoU"/>
    <property type="match status" value="1"/>
</dbReference>